<dbReference type="GO" id="GO:0016020">
    <property type="term" value="C:membrane"/>
    <property type="evidence" value="ECO:0007669"/>
    <property type="project" value="UniProtKB-SubCell"/>
</dbReference>
<dbReference type="OrthoDB" id="1631746at2"/>
<gene>
    <name evidence="7" type="ORF">DIS07_03910</name>
</gene>
<accession>A0A2U2JB81</accession>
<dbReference type="Pfam" id="PF04932">
    <property type="entry name" value="Wzy_C"/>
    <property type="match status" value="1"/>
</dbReference>
<dbReference type="EMBL" id="QFFG01000002">
    <property type="protein sequence ID" value="PWG05598.1"/>
    <property type="molecule type" value="Genomic_DNA"/>
</dbReference>
<dbReference type="RefSeq" id="WP_109403932.1">
    <property type="nucleotide sequence ID" value="NZ_QFFG01000002.1"/>
</dbReference>
<feature type="transmembrane region" description="Helical" evidence="5">
    <location>
        <begin position="105"/>
        <end position="128"/>
    </location>
</feature>
<feature type="transmembrane region" description="Helical" evidence="5">
    <location>
        <begin position="12"/>
        <end position="43"/>
    </location>
</feature>
<evidence type="ECO:0000256" key="5">
    <source>
        <dbReference type="SAM" id="Phobius"/>
    </source>
</evidence>
<reference evidence="7 8" key="1">
    <citation type="submission" date="2018-05" db="EMBL/GenBank/DDBJ databases">
        <title>Polaribacter aquimarinus sp. nov., isolated from sediment in a sediment of sea.</title>
        <authorList>
            <person name="Lu D."/>
        </authorList>
    </citation>
    <scope>NUCLEOTIDE SEQUENCE [LARGE SCALE GENOMIC DNA]</scope>
    <source>
        <strain evidence="7 8">ZY113</strain>
    </source>
</reference>
<evidence type="ECO:0000313" key="8">
    <source>
        <dbReference type="Proteomes" id="UP000245670"/>
    </source>
</evidence>
<evidence type="ECO:0000313" key="7">
    <source>
        <dbReference type="EMBL" id="PWG05598.1"/>
    </source>
</evidence>
<feature type="transmembrane region" description="Helical" evidence="5">
    <location>
        <begin position="162"/>
        <end position="180"/>
    </location>
</feature>
<feature type="transmembrane region" description="Helical" evidence="5">
    <location>
        <begin position="55"/>
        <end position="72"/>
    </location>
</feature>
<dbReference type="Proteomes" id="UP000245670">
    <property type="component" value="Unassembled WGS sequence"/>
</dbReference>
<feature type="domain" description="O-antigen ligase-related" evidence="6">
    <location>
        <begin position="190"/>
        <end position="344"/>
    </location>
</feature>
<evidence type="ECO:0000256" key="3">
    <source>
        <dbReference type="ARBA" id="ARBA00022989"/>
    </source>
</evidence>
<feature type="transmembrane region" description="Helical" evidence="5">
    <location>
        <begin position="327"/>
        <end position="350"/>
    </location>
</feature>
<protein>
    <recommendedName>
        <fullName evidence="6">O-antigen ligase-related domain-containing protein</fullName>
    </recommendedName>
</protein>
<name>A0A2U2JB81_9FLAO</name>
<evidence type="ECO:0000256" key="1">
    <source>
        <dbReference type="ARBA" id="ARBA00004141"/>
    </source>
</evidence>
<feature type="transmembrane region" description="Helical" evidence="5">
    <location>
        <begin position="379"/>
        <end position="396"/>
    </location>
</feature>
<evidence type="ECO:0000256" key="2">
    <source>
        <dbReference type="ARBA" id="ARBA00022692"/>
    </source>
</evidence>
<organism evidence="7 8">
    <name type="scientific">Polaribacter aquimarinus</name>
    <dbReference type="NCBI Taxonomy" id="2100726"/>
    <lineage>
        <taxon>Bacteria</taxon>
        <taxon>Pseudomonadati</taxon>
        <taxon>Bacteroidota</taxon>
        <taxon>Flavobacteriia</taxon>
        <taxon>Flavobacteriales</taxon>
        <taxon>Flavobacteriaceae</taxon>
    </lineage>
</organism>
<dbReference type="AlphaFoldDB" id="A0A2U2JB81"/>
<comment type="caution">
    <text evidence="7">The sequence shown here is derived from an EMBL/GenBank/DDBJ whole genome shotgun (WGS) entry which is preliminary data.</text>
</comment>
<feature type="transmembrane region" description="Helical" evidence="5">
    <location>
        <begin position="79"/>
        <end position="99"/>
    </location>
</feature>
<feature type="transmembrane region" description="Helical" evidence="5">
    <location>
        <begin position="357"/>
        <end position="373"/>
    </location>
</feature>
<sequence>MSKLYKKIIIFLFYLIMTLPLLKPNISSIAVIIFTIFSIPAIYKSKFKIKDLRKYLFLTIPFFLFLFHEVFSKSFNEKTVLLGVPFLVFPLIIFFKPYFITIKNILKSLVVFQISTLLQCIIYLVVFLKSNHIIRLLDISNENIPFFREFVTANYLKEMHPTYFSSFLLFSITISLFNYSKNRVLHTINFSLSIFFILLFSSRVIIIIMLLTLFSFIILSLNKRIEKKIYKTLIFVVISLSFLYVFKLDVVNKRFIEIKNHINKPIVGNYYNSTNTRVAIYKCNVFLMEKLPFWGYGDSLQKELNDCYEETNDSNFYKLNIYNTHNYYFHMLLYGGWIYLLIFFIFLFYLFIKIKSTLLYLFIFIQFILVNLTENYLSRHYGVFLFCYFTAIFIFINEQRNTRIKQI</sequence>
<evidence type="ECO:0000256" key="4">
    <source>
        <dbReference type="ARBA" id="ARBA00023136"/>
    </source>
</evidence>
<evidence type="ECO:0000259" key="6">
    <source>
        <dbReference type="Pfam" id="PF04932"/>
    </source>
</evidence>
<dbReference type="PANTHER" id="PTHR37422">
    <property type="entry name" value="TEICHURONIC ACID BIOSYNTHESIS PROTEIN TUAE"/>
    <property type="match status" value="1"/>
</dbReference>
<comment type="subcellular location">
    <subcellularLocation>
        <location evidence="1">Membrane</location>
        <topology evidence="1">Multi-pass membrane protein</topology>
    </subcellularLocation>
</comment>
<dbReference type="InterPro" id="IPR051533">
    <property type="entry name" value="WaaL-like"/>
</dbReference>
<feature type="transmembrane region" description="Helical" evidence="5">
    <location>
        <begin position="229"/>
        <end position="246"/>
    </location>
</feature>
<keyword evidence="4 5" id="KW-0472">Membrane</keyword>
<feature type="transmembrane region" description="Helical" evidence="5">
    <location>
        <begin position="192"/>
        <end position="217"/>
    </location>
</feature>
<dbReference type="PANTHER" id="PTHR37422:SF13">
    <property type="entry name" value="LIPOPOLYSACCHARIDE BIOSYNTHESIS PROTEIN PA4999-RELATED"/>
    <property type="match status" value="1"/>
</dbReference>
<keyword evidence="3 5" id="KW-1133">Transmembrane helix</keyword>
<keyword evidence="2 5" id="KW-0812">Transmembrane</keyword>
<keyword evidence="8" id="KW-1185">Reference proteome</keyword>
<dbReference type="InterPro" id="IPR007016">
    <property type="entry name" value="O-antigen_ligase-rel_domated"/>
</dbReference>
<proteinExistence type="predicted"/>